<comment type="caution">
    <text evidence="1">The sequence shown here is derived from an EMBL/GenBank/DDBJ whole genome shotgun (WGS) entry which is preliminary data.</text>
</comment>
<accession>A0AAV1I4Z6</accession>
<dbReference type="EMBL" id="CAUYUE010000005">
    <property type="protein sequence ID" value="CAK0776055.1"/>
    <property type="molecule type" value="Genomic_DNA"/>
</dbReference>
<reference evidence="1 2" key="1">
    <citation type="submission" date="2023-10" db="EMBL/GenBank/DDBJ databases">
        <authorList>
            <person name="Maclean D."/>
            <person name="Macfadyen A."/>
        </authorList>
    </citation>
    <scope>NUCLEOTIDE SEQUENCE [LARGE SCALE GENOMIC DNA]</scope>
</reference>
<sequence length="181" mass="21313">MSLHPIGNQILTDFLTDLKRNKHRERVFGRRDGMFDYGVDDIFVNLYLLPHLYVSRVRIAFYERFDLAAPFFYCRQQILEHPKSFQILQNIFGSLIAPSSVEQTLTWIDQVFYYVSHASEKLKGEYAQVAAKFWTEIYLHPDWLPPWYIDVISKFRGKLFGAVVTVVCKGEPDRVFDVDHD</sequence>
<protein>
    <submittedName>
        <fullName evidence="1">Uncharacterized protein</fullName>
    </submittedName>
</protein>
<gene>
    <name evidence="1" type="ORF">CVIRNUC_004335</name>
</gene>
<keyword evidence="2" id="KW-1185">Reference proteome</keyword>
<name>A0AAV1I4Z6_9CHLO</name>
<organism evidence="1 2">
    <name type="scientific">Coccomyxa viridis</name>
    <dbReference type="NCBI Taxonomy" id="1274662"/>
    <lineage>
        <taxon>Eukaryota</taxon>
        <taxon>Viridiplantae</taxon>
        <taxon>Chlorophyta</taxon>
        <taxon>core chlorophytes</taxon>
        <taxon>Trebouxiophyceae</taxon>
        <taxon>Trebouxiophyceae incertae sedis</taxon>
        <taxon>Coccomyxaceae</taxon>
        <taxon>Coccomyxa</taxon>
    </lineage>
</organism>
<proteinExistence type="predicted"/>
<dbReference type="Proteomes" id="UP001314263">
    <property type="component" value="Unassembled WGS sequence"/>
</dbReference>
<evidence type="ECO:0000313" key="2">
    <source>
        <dbReference type="Proteomes" id="UP001314263"/>
    </source>
</evidence>
<dbReference type="AlphaFoldDB" id="A0AAV1I4Z6"/>
<evidence type="ECO:0000313" key="1">
    <source>
        <dbReference type="EMBL" id="CAK0776055.1"/>
    </source>
</evidence>